<dbReference type="Gene3D" id="1.20.900.10">
    <property type="entry name" value="Dbl homology (DH) domain"/>
    <property type="match status" value="1"/>
</dbReference>
<keyword evidence="2" id="KW-0472">Membrane</keyword>
<dbReference type="Pfam" id="PF00621">
    <property type="entry name" value="RhoGEF"/>
    <property type="match status" value="1"/>
</dbReference>
<keyword evidence="2" id="KW-0812">Transmembrane</keyword>
<reference evidence="5 6" key="1">
    <citation type="submission" date="2015-12" db="EMBL/GenBank/DDBJ databases">
        <title>Dictyostelia acquired genes for synthesis and detection of signals that induce cell-type specialization by lateral gene transfer from prokaryotes.</title>
        <authorList>
            <person name="Gloeckner G."/>
            <person name="Schaap P."/>
        </authorList>
    </citation>
    <scope>NUCLEOTIDE SEQUENCE [LARGE SCALE GENOMIC DNA]</scope>
    <source>
        <strain evidence="5 6">TK</strain>
    </source>
</reference>
<dbReference type="GO" id="GO:0035556">
    <property type="term" value="P:intracellular signal transduction"/>
    <property type="evidence" value="ECO:0007669"/>
    <property type="project" value="InterPro"/>
</dbReference>
<dbReference type="OrthoDB" id="660555at2759"/>
<dbReference type="SMART" id="SM00325">
    <property type="entry name" value="RhoGEF"/>
    <property type="match status" value="1"/>
</dbReference>
<evidence type="ECO:0000259" key="4">
    <source>
        <dbReference type="PROSITE" id="PS50010"/>
    </source>
</evidence>
<dbReference type="OMA" id="MYLFNSQ"/>
<dbReference type="STRING" id="361077.A0A151Z794"/>
<name>A0A151Z794_TIELA</name>
<keyword evidence="2" id="KW-1133">Transmembrane helix</keyword>
<gene>
    <name evidence="5" type="ORF">DLAC_09810</name>
</gene>
<dbReference type="SMART" id="SM00233">
    <property type="entry name" value="PH"/>
    <property type="match status" value="2"/>
</dbReference>
<organism evidence="5 6">
    <name type="scientific">Tieghemostelium lacteum</name>
    <name type="common">Slime mold</name>
    <name type="synonym">Dictyostelium lacteum</name>
    <dbReference type="NCBI Taxonomy" id="361077"/>
    <lineage>
        <taxon>Eukaryota</taxon>
        <taxon>Amoebozoa</taxon>
        <taxon>Evosea</taxon>
        <taxon>Eumycetozoa</taxon>
        <taxon>Dictyostelia</taxon>
        <taxon>Dictyosteliales</taxon>
        <taxon>Raperosteliaceae</taxon>
        <taxon>Tieghemostelium</taxon>
    </lineage>
</organism>
<dbReference type="InterPro" id="IPR051092">
    <property type="entry name" value="FYVE_RhoGEF_PH"/>
</dbReference>
<feature type="region of interest" description="Disordered" evidence="1">
    <location>
        <begin position="524"/>
        <end position="564"/>
    </location>
</feature>
<evidence type="ECO:0000259" key="3">
    <source>
        <dbReference type="PROSITE" id="PS50003"/>
    </source>
</evidence>
<dbReference type="InterPro" id="IPR035899">
    <property type="entry name" value="DBL_dom_sf"/>
</dbReference>
<comment type="caution">
    <text evidence="5">The sequence shown here is derived from an EMBL/GenBank/DDBJ whole genome shotgun (WGS) entry which is preliminary data.</text>
</comment>
<dbReference type="InterPro" id="IPR001849">
    <property type="entry name" value="PH_domain"/>
</dbReference>
<dbReference type="CDD" id="cd00160">
    <property type="entry name" value="RhoGEF"/>
    <property type="match status" value="1"/>
</dbReference>
<feature type="domain" description="DH" evidence="4">
    <location>
        <begin position="239"/>
        <end position="427"/>
    </location>
</feature>
<dbReference type="GO" id="GO:0005085">
    <property type="term" value="F:guanyl-nucleotide exchange factor activity"/>
    <property type="evidence" value="ECO:0007669"/>
    <property type="project" value="InterPro"/>
</dbReference>
<feature type="transmembrane region" description="Helical" evidence="2">
    <location>
        <begin position="6"/>
        <end position="28"/>
    </location>
</feature>
<dbReference type="Gene3D" id="2.30.29.30">
    <property type="entry name" value="Pleckstrin-homology domain (PH domain)/Phosphotyrosine-binding domain (PTB)"/>
    <property type="match status" value="2"/>
</dbReference>
<evidence type="ECO:0000313" key="5">
    <source>
        <dbReference type="EMBL" id="KYQ89833.1"/>
    </source>
</evidence>
<feature type="domain" description="PH" evidence="3">
    <location>
        <begin position="461"/>
        <end position="608"/>
    </location>
</feature>
<dbReference type="InterPro" id="IPR011993">
    <property type="entry name" value="PH-like_dom_sf"/>
</dbReference>
<dbReference type="PROSITE" id="PS50010">
    <property type="entry name" value="DH_2"/>
    <property type="match status" value="1"/>
</dbReference>
<dbReference type="InterPro" id="IPR000219">
    <property type="entry name" value="DH_dom"/>
</dbReference>
<dbReference type="PANTHER" id="PTHR12673">
    <property type="entry name" value="FACIOGENITAL DYSPLASIA PROTEIN"/>
    <property type="match status" value="1"/>
</dbReference>
<dbReference type="SUPFAM" id="SSF48065">
    <property type="entry name" value="DBL homology domain (DH-domain)"/>
    <property type="match status" value="1"/>
</dbReference>
<dbReference type="AlphaFoldDB" id="A0A151Z794"/>
<dbReference type="EMBL" id="LODT01000039">
    <property type="protein sequence ID" value="KYQ89833.1"/>
    <property type="molecule type" value="Genomic_DNA"/>
</dbReference>
<dbReference type="PROSITE" id="PS00741">
    <property type="entry name" value="DH_1"/>
    <property type="match status" value="1"/>
</dbReference>
<evidence type="ECO:0000256" key="2">
    <source>
        <dbReference type="SAM" id="Phobius"/>
    </source>
</evidence>
<dbReference type="PANTHER" id="PTHR12673:SF78">
    <property type="entry name" value="DH DOMAIN-CONTAINING PROTEIN"/>
    <property type="match status" value="1"/>
</dbReference>
<dbReference type="Proteomes" id="UP000076078">
    <property type="component" value="Unassembled WGS sequence"/>
</dbReference>
<dbReference type="SUPFAM" id="SSF50729">
    <property type="entry name" value="PH domain-like"/>
    <property type="match status" value="2"/>
</dbReference>
<accession>A0A151Z794</accession>
<sequence length="623" mass="72852">MILNKSFGGGFLILTFAIGSSAILYNWYSNYKLRKMILKKKSELIELRKRITDHSKIEDSIARGIFKKQGKYLGIWKLRFFVLTDTTLYYFDTKSGNPDGPPLGAFNVLNCRFELENNPKQKFCFRITENPPKRFYLLACDTKEDFDMWFNLLAQAKTTYENKMAEELEESALVIQQYYQFYEAQRKFAKFLQSVTKIQSIARKFIQRTRYLKVKEDIHCLQGYFHTFKAKFRLEKELTRKRVVQELVSTEKSYVFNLKLIIDVFIRPMINFNNIDSKVISLSDISGIFSNWERIYKINSVLLDLFQQRLDQWHIDQKLGDIFVSNTDSLFEYTPYVTNYEHSRKLLDKVTVNNQNFRNFLDAAQRDKRSKYLDLSSFLIQPIQRLPRYELLLRDLLKMTVMDHPDRDNLVKGVAKIREITMYINDQQKERENLSQVLQIQQELLSYKGALEKLSFSSASRLVRQGDVKIYKKKWNFMYLFNSQIIIIEKKDSTKKIRDVIPLEMVSLRDESFNPDVNLSNSDILAMSPPSSPPSLPSSTSSTPPLLSLSNNSTPTNNSSSVLGESLNSKSLVANKFKILNGKTEYTLIFDTPHEKDSWFTELTITLNRLDSTQKRMNLISSQ</sequence>
<keyword evidence="6" id="KW-1185">Reference proteome</keyword>
<protein>
    <submittedName>
        <fullName evidence="5">Pleckstrin (PH) domain-containing protein</fullName>
    </submittedName>
</protein>
<dbReference type="InParanoid" id="A0A151Z794"/>
<proteinExistence type="predicted"/>
<evidence type="ECO:0000256" key="1">
    <source>
        <dbReference type="SAM" id="MobiDB-lite"/>
    </source>
</evidence>
<evidence type="ECO:0000313" key="6">
    <source>
        <dbReference type="Proteomes" id="UP000076078"/>
    </source>
</evidence>
<dbReference type="InterPro" id="IPR001331">
    <property type="entry name" value="GDS_CDC24_CS"/>
</dbReference>
<dbReference type="Pfam" id="PF00169">
    <property type="entry name" value="PH"/>
    <property type="match status" value="1"/>
</dbReference>
<dbReference type="PROSITE" id="PS50003">
    <property type="entry name" value="PH_DOMAIN"/>
    <property type="match status" value="2"/>
</dbReference>
<dbReference type="GO" id="GO:0005737">
    <property type="term" value="C:cytoplasm"/>
    <property type="evidence" value="ECO:0007669"/>
    <property type="project" value="TreeGrafter"/>
</dbReference>
<feature type="compositionally biased region" description="Low complexity" evidence="1">
    <location>
        <begin position="537"/>
        <end position="561"/>
    </location>
</feature>
<feature type="domain" description="PH" evidence="3">
    <location>
        <begin position="59"/>
        <end position="158"/>
    </location>
</feature>
<dbReference type="PROSITE" id="PS50096">
    <property type="entry name" value="IQ"/>
    <property type="match status" value="1"/>
</dbReference>